<accession>A0A182F206</accession>
<evidence type="ECO:0000313" key="3">
    <source>
        <dbReference type="Proteomes" id="UP000069272"/>
    </source>
</evidence>
<reference evidence="2 3" key="1">
    <citation type="journal article" date="2017" name="G3 (Bethesda)">
        <title>The Physical Genome Mapping of Anopheles albimanus Corrected Scaffold Misassemblies and Identified Interarm Rearrangements in Genus Anopheles.</title>
        <authorList>
            <person name="Artemov G.N."/>
            <person name="Peery A.N."/>
            <person name="Jiang X."/>
            <person name="Tu Z."/>
            <person name="Stegniy V.N."/>
            <person name="Sharakhova M.V."/>
            <person name="Sharakhov I.V."/>
        </authorList>
    </citation>
    <scope>NUCLEOTIDE SEQUENCE [LARGE SCALE GENOMIC DNA]</scope>
    <source>
        <strain evidence="2 3">ALBI9_A</strain>
    </source>
</reference>
<proteinExistence type="predicted"/>
<sequence length="90" mass="9208">MTTAASVAWRSKAAARIARCPVTTVHWFGAPVRIASTCTASSSGSTPRPTSSARCADRSGSSTISRSATAGVVCLGAIAFRIPHANHGHQ</sequence>
<organism evidence="2 3">
    <name type="scientific">Anopheles albimanus</name>
    <name type="common">New world malaria mosquito</name>
    <dbReference type="NCBI Taxonomy" id="7167"/>
    <lineage>
        <taxon>Eukaryota</taxon>
        <taxon>Metazoa</taxon>
        <taxon>Ecdysozoa</taxon>
        <taxon>Arthropoda</taxon>
        <taxon>Hexapoda</taxon>
        <taxon>Insecta</taxon>
        <taxon>Pterygota</taxon>
        <taxon>Neoptera</taxon>
        <taxon>Endopterygota</taxon>
        <taxon>Diptera</taxon>
        <taxon>Nematocera</taxon>
        <taxon>Culicoidea</taxon>
        <taxon>Culicidae</taxon>
        <taxon>Anophelinae</taxon>
        <taxon>Anopheles</taxon>
    </lineage>
</organism>
<dbReference type="VEuPathDB" id="VectorBase:AALB000487"/>
<dbReference type="Proteomes" id="UP000069272">
    <property type="component" value="Chromosome 2L"/>
</dbReference>
<feature type="region of interest" description="Disordered" evidence="1">
    <location>
        <begin position="39"/>
        <end position="62"/>
    </location>
</feature>
<evidence type="ECO:0000256" key="1">
    <source>
        <dbReference type="SAM" id="MobiDB-lite"/>
    </source>
</evidence>
<keyword evidence="3" id="KW-1185">Reference proteome</keyword>
<feature type="compositionally biased region" description="Low complexity" evidence="1">
    <location>
        <begin position="39"/>
        <end position="54"/>
    </location>
</feature>
<name>A0A182F206_ANOAL</name>
<protein>
    <submittedName>
        <fullName evidence="2">Uncharacterized protein</fullName>
    </submittedName>
</protein>
<reference evidence="2" key="2">
    <citation type="submission" date="2022-08" db="UniProtKB">
        <authorList>
            <consortium name="EnsemblMetazoa"/>
        </authorList>
    </citation>
    <scope>IDENTIFICATION</scope>
    <source>
        <strain evidence="2">STECLA/ALBI9_A</strain>
    </source>
</reference>
<dbReference type="AlphaFoldDB" id="A0A182F206"/>
<evidence type="ECO:0000313" key="2">
    <source>
        <dbReference type="EnsemblMetazoa" id="AALB000487-PA"/>
    </source>
</evidence>
<dbReference type="EnsemblMetazoa" id="AALB000487-RA">
    <property type="protein sequence ID" value="AALB000487-PA"/>
    <property type="gene ID" value="AALB000487"/>
</dbReference>